<keyword evidence="11" id="KW-0804">Transcription</keyword>
<evidence type="ECO:0000256" key="11">
    <source>
        <dbReference type="ARBA" id="ARBA00023163"/>
    </source>
</evidence>
<dbReference type="GO" id="GO:0000981">
    <property type="term" value="F:DNA-binding transcription factor activity, RNA polymerase II-specific"/>
    <property type="evidence" value="ECO:0007669"/>
    <property type="project" value="TreeGrafter"/>
</dbReference>
<evidence type="ECO:0000259" key="15">
    <source>
        <dbReference type="PROSITE" id="PS50157"/>
    </source>
</evidence>
<feature type="domain" description="C2H2-type" evidence="15">
    <location>
        <begin position="253"/>
        <end position="280"/>
    </location>
</feature>
<keyword evidence="17" id="KW-1185">Reference proteome</keyword>
<dbReference type="OrthoDB" id="10264072at2759"/>
<feature type="region of interest" description="Disordered" evidence="14">
    <location>
        <begin position="89"/>
        <end position="108"/>
    </location>
</feature>
<comment type="caution">
    <text evidence="16">The sequence shown here is derived from an EMBL/GenBank/DDBJ whole genome shotgun (WGS) entry which is preliminary data.</text>
</comment>
<reference evidence="16" key="1">
    <citation type="submission" date="2020-06" db="EMBL/GenBank/DDBJ databases">
        <title>Draft genome of Bugula neritina, a colonial animal packing powerful symbionts and potential medicines.</title>
        <authorList>
            <person name="Rayko M."/>
        </authorList>
    </citation>
    <scope>NUCLEOTIDE SEQUENCE [LARGE SCALE GENOMIC DNA]</scope>
    <source>
        <strain evidence="16">Kwan_BN1</strain>
    </source>
</reference>
<accession>A0A7J7KEK6</accession>
<dbReference type="FunFam" id="3.30.160.60:FF:000104">
    <property type="entry name" value="Transcriptional repressor protein YY1"/>
    <property type="match status" value="1"/>
</dbReference>
<evidence type="ECO:0000256" key="6">
    <source>
        <dbReference type="ARBA" id="ARBA00022771"/>
    </source>
</evidence>
<keyword evidence="4" id="KW-0479">Metal-binding</keyword>
<evidence type="ECO:0000256" key="8">
    <source>
        <dbReference type="ARBA" id="ARBA00023015"/>
    </source>
</evidence>
<evidence type="ECO:0000256" key="12">
    <source>
        <dbReference type="ARBA" id="ARBA00023242"/>
    </source>
</evidence>
<dbReference type="InterPro" id="IPR013087">
    <property type="entry name" value="Znf_C2H2_type"/>
</dbReference>
<dbReference type="EMBL" id="VXIV02000629">
    <property type="protein sequence ID" value="KAF6037082.1"/>
    <property type="molecule type" value="Genomic_DNA"/>
</dbReference>
<evidence type="ECO:0000313" key="17">
    <source>
        <dbReference type="Proteomes" id="UP000593567"/>
    </source>
</evidence>
<evidence type="ECO:0000256" key="13">
    <source>
        <dbReference type="PROSITE-ProRule" id="PRU00042"/>
    </source>
</evidence>
<dbReference type="SMART" id="SM00355">
    <property type="entry name" value="ZnF_C2H2"/>
    <property type="match status" value="4"/>
</dbReference>
<keyword evidence="6 13" id="KW-0863">Zinc-finger</keyword>
<keyword evidence="5" id="KW-0677">Repeat</keyword>
<keyword evidence="7" id="KW-0862">Zinc</keyword>
<dbReference type="Gene3D" id="3.30.160.60">
    <property type="entry name" value="Classic Zinc Finger"/>
    <property type="match status" value="4"/>
</dbReference>
<keyword evidence="10" id="KW-0010">Activator</keyword>
<protein>
    <submittedName>
        <fullName evidence="16">YY1</fullName>
    </submittedName>
</protein>
<dbReference type="PANTHER" id="PTHR14003">
    <property type="entry name" value="TRANSCRIPTIONAL REPRESSOR PROTEIN YY"/>
    <property type="match status" value="1"/>
</dbReference>
<evidence type="ECO:0000256" key="5">
    <source>
        <dbReference type="ARBA" id="ARBA00022737"/>
    </source>
</evidence>
<keyword evidence="3" id="KW-0678">Repressor</keyword>
<dbReference type="GO" id="GO:0000978">
    <property type="term" value="F:RNA polymerase II cis-regulatory region sequence-specific DNA binding"/>
    <property type="evidence" value="ECO:0007669"/>
    <property type="project" value="TreeGrafter"/>
</dbReference>
<dbReference type="FunFam" id="3.30.160.60:FF:000174">
    <property type="entry name" value="Transcriptional repressor protein YY1"/>
    <property type="match status" value="1"/>
</dbReference>
<dbReference type="FunFam" id="3.30.160.60:FF:000109">
    <property type="entry name" value="Transcriptional repressor protein YY1"/>
    <property type="match status" value="1"/>
</dbReference>
<dbReference type="GO" id="GO:0031519">
    <property type="term" value="C:PcG protein complex"/>
    <property type="evidence" value="ECO:0007669"/>
    <property type="project" value="TreeGrafter"/>
</dbReference>
<dbReference type="GO" id="GO:0005667">
    <property type="term" value="C:transcription regulator complex"/>
    <property type="evidence" value="ECO:0007669"/>
    <property type="project" value="TreeGrafter"/>
</dbReference>
<dbReference type="PROSITE" id="PS00028">
    <property type="entry name" value="ZINC_FINGER_C2H2_1"/>
    <property type="match status" value="3"/>
</dbReference>
<evidence type="ECO:0000256" key="2">
    <source>
        <dbReference type="ARBA" id="ARBA00006232"/>
    </source>
</evidence>
<dbReference type="PANTHER" id="PTHR14003:SF19">
    <property type="entry name" value="YY2 TRANSCRIPTION FACTOR"/>
    <property type="match status" value="1"/>
</dbReference>
<evidence type="ECO:0000256" key="7">
    <source>
        <dbReference type="ARBA" id="ARBA00022833"/>
    </source>
</evidence>
<dbReference type="FunFam" id="3.30.160.60:FF:000163">
    <property type="entry name" value="transcriptional repressor protein YY1"/>
    <property type="match status" value="1"/>
</dbReference>
<sequence>MDSLDCISDSVIIEEAIGSVEKEVSQHLGLDFTEHLGNLTDDILLDSDLKVKHDLEFEDDPSRENLLQSLALNPIDGEMSPDDSISYAATADVDDSPSTKKIKPTKKLSKRKFGATSFSVDGKGNTDSRPLNSKRWQQKRVQIKTLEGAFSVTMWSSGDNSLDSVFGGDELQIAVDDKKSSMPVLPSAQEVEESVVGTADSDITADVNEKSKKQELRDDAPRTIPCPHKGCNKLFRDNSAMRKHLHTHGPRVHVCAECGKSFVESSKLKRHQLVHTGEKPFQCTFEGCGKRFSLDFNLRTHVRIHTGDRPYVCPFDSCNKKFAQSTNLKSHILTHAKPNNNNKQSPRQPVQDYGMLVMSDVTVSGG</sequence>
<dbReference type="PROSITE" id="PS50157">
    <property type="entry name" value="ZINC_FINGER_C2H2_2"/>
    <property type="match status" value="4"/>
</dbReference>
<name>A0A7J7KEK6_BUGNE</name>
<evidence type="ECO:0000256" key="1">
    <source>
        <dbReference type="ARBA" id="ARBA00004123"/>
    </source>
</evidence>
<evidence type="ECO:0000256" key="14">
    <source>
        <dbReference type="SAM" id="MobiDB-lite"/>
    </source>
</evidence>
<dbReference type="GO" id="GO:0000785">
    <property type="term" value="C:chromatin"/>
    <property type="evidence" value="ECO:0007669"/>
    <property type="project" value="TreeGrafter"/>
</dbReference>
<keyword evidence="12" id="KW-0539">Nucleus</keyword>
<comment type="subcellular location">
    <subcellularLocation>
        <location evidence="1">Nucleus</location>
    </subcellularLocation>
</comment>
<dbReference type="GO" id="GO:0008270">
    <property type="term" value="F:zinc ion binding"/>
    <property type="evidence" value="ECO:0007669"/>
    <property type="project" value="UniProtKB-KW"/>
</dbReference>
<keyword evidence="9" id="KW-0238">DNA-binding</keyword>
<feature type="domain" description="C2H2-type" evidence="15">
    <location>
        <begin position="224"/>
        <end position="248"/>
    </location>
</feature>
<evidence type="ECO:0000256" key="9">
    <source>
        <dbReference type="ARBA" id="ARBA00023125"/>
    </source>
</evidence>
<dbReference type="InterPro" id="IPR036236">
    <property type="entry name" value="Znf_C2H2_sf"/>
</dbReference>
<gene>
    <name evidence="16" type="ORF">EB796_004608</name>
</gene>
<dbReference type="Pfam" id="PF00096">
    <property type="entry name" value="zf-C2H2"/>
    <property type="match status" value="3"/>
</dbReference>
<comment type="similarity">
    <text evidence="2">Belongs to the YY transcription factor family.</text>
</comment>
<feature type="domain" description="C2H2-type" evidence="15">
    <location>
        <begin position="311"/>
        <end position="340"/>
    </location>
</feature>
<dbReference type="SUPFAM" id="SSF57667">
    <property type="entry name" value="beta-beta-alpha zinc fingers"/>
    <property type="match status" value="3"/>
</dbReference>
<proteinExistence type="inferred from homology"/>
<evidence type="ECO:0000313" key="16">
    <source>
        <dbReference type="EMBL" id="KAF6037082.1"/>
    </source>
</evidence>
<dbReference type="AlphaFoldDB" id="A0A7J7KEK6"/>
<evidence type="ECO:0000256" key="3">
    <source>
        <dbReference type="ARBA" id="ARBA00022491"/>
    </source>
</evidence>
<feature type="domain" description="C2H2-type" evidence="15">
    <location>
        <begin position="281"/>
        <end position="310"/>
    </location>
</feature>
<evidence type="ECO:0000256" key="4">
    <source>
        <dbReference type="ARBA" id="ARBA00022723"/>
    </source>
</evidence>
<evidence type="ECO:0000256" key="10">
    <source>
        <dbReference type="ARBA" id="ARBA00023159"/>
    </source>
</evidence>
<organism evidence="16 17">
    <name type="scientific">Bugula neritina</name>
    <name type="common">Brown bryozoan</name>
    <name type="synonym">Sertularia neritina</name>
    <dbReference type="NCBI Taxonomy" id="10212"/>
    <lineage>
        <taxon>Eukaryota</taxon>
        <taxon>Metazoa</taxon>
        <taxon>Spiralia</taxon>
        <taxon>Lophotrochozoa</taxon>
        <taxon>Bryozoa</taxon>
        <taxon>Gymnolaemata</taxon>
        <taxon>Cheilostomatida</taxon>
        <taxon>Flustrina</taxon>
        <taxon>Buguloidea</taxon>
        <taxon>Bugulidae</taxon>
        <taxon>Bugula</taxon>
    </lineage>
</organism>
<dbReference type="Proteomes" id="UP000593567">
    <property type="component" value="Unassembled WGS sequence"/>
</dbReference>
<keyword evidence="8" id="KW-0805">Transcription regulation</keyword>